<evidence type="ECO:0000259" key="6">
    <source>
        <dbReference type="PROSITE" id="PS52004"/>
    </source>
</evidence>
<name>A0ABR9JIY7_9ACTN</name>
<proteinExistence type="inferred from homology"/>
<dbReference type="PROSITE" id="PS52004">
    <property type="entry name" value="KS3_2"/>
    <property type="match status" value="1"/>
</dbReference>
<protein>
    <submittedName>
        <fullName evidence="7">Act minimal PKS chain-length factor (CLF/KS beta)</fullName>
        <ecNumber evidence="7">2.3.1.-</ecNumber>
    </submittedName>
</protein>
<feature type="compositionally biased region" description="Low complexity" evidence="5">
    <location>
        <begin position="428"/>
        <end position="439"/>
    </location>
</feature>
<dbReference type="RefSeq" id="WP_192757513.1">
    <property type="nucleotide sequence ID" value="NZ_JADBDZ010000001.1"/>
</dbReference>
<evidence type="ECO:0000256" key="2">
    <source>
        <dbReference type="ARBA" id="ARBA00022679"/>
    </source>
</evidence>
<comment type="caution">
    <text evidence="7">The sequence shown here is derived from an EMBL/GenBank/DDBJ whole genome shotgun (WGS) entry which is preliminary data.</text>
</comment>
<evidence type="ECO:0000256" key="4">
    <source>
        <dbReference type="RuleBase" id="RU003694"/>
    </source>
</evidence>
<feature type="region of interest" description="Disordered" evidence="5">
    <location>
        <begin position="427"/>
        <end position="460"/>
    </location>
</feature>
<dbReference type="Pfam" id="PF00109">
    <property type="entry name" value="ketoacyl-synt"/>
    <property type="match status" value="1"/>
</dbReference>
<feature type="compositionally biased region" description="Low complexity" evidence="5">
    <location>
        <begin position="1"/>
        <end position="13"/>
    </location>
</feature>
<comment type="similarity">
    <text evidence="1 4">Belongs to the thiolase-like superfamily. Beta-ketoacyl-ACP synthases family.</text>
</comment>
<keyword evidence="8" id="KW-1185">Reference proteome</keyword>
<dbReference type="GO" id="GO:0016746">
    <property type="term" value="F:acyltransferase activity"/>
    <property type="evidence" value="ECO:0007669"/>
    <property type="project" value="UniProtKB-KW"/>
</dbReference>
<dbReference type="InterPro" id="IPR020841">
    <property type="entry name" value="PKS_Beta-ketoAc_synthase_dom"/>
</dbReference>
<organism evidence="7 8">
    <name type="scientific">Actinomadura algeriensis</name>
    <dbReference type="NCBI Taxonomy" id="1679523"/>
    <lineage>
        <taxon>Bacteria</taxon>
        <taxon>Bacillati</taxon>
        <taxon>Actinomycetota</taxon>
        <taxon>Actinomycetes</taxon>
        <taxon>Streptosporangiales</taxon>
        <taxon>Thermomonosporaceae</taxon>
        <taxon>Actinomadura</taxon>
    </lineage>
</organism>
<evidence type="ECO:0000313" key="8">
    <source>
        <dbReference type="Proteomes" id="UP000627838"/>
    </source>
</evidence>
<evidence type="ECO:0000313" key="7">
    <source>
        <dbReference type="EMBL" id="MBE1530516.1"/>
    </source>
</evidence>
<feature type="compositionally biased region" description="Low complexity" evidence="5">
    <location>
        <begin position="447"/>
        <end position="460"/>
    </location>
</feature>
<dbReference type="InterPro" id="IPR014030">
    <property type="entry name" value="Ketoacyl_synth_N"/>
</dbReference>
<dbReference type="EC" id="2.3.1.-" evidence="7"/>
<gene>
    <name evidence="7" type="ORF">H4W34_000349</name>
</gene>
<evidence type="ECO:0000256" key="3">
    <source>
        <dbReference type="ARBA" id="ARBA00023315"/>
    </source>
</evidence>
<dbReference type="Pfam" id="PF02801">
    <property type="entry name" value="Ketoacyl-synt_C"/>
    <property type="match status" value="1"/>
</dbReference>
<evidence type="ECO:0000256" key="5">
    <source>
        <dbReference type="SAM" id="MobiDB-lite"/>
    </source>
</evidence>
<dbReference type="InterPro" id="IPR000794">
    <property type="entry name" value="Beta-ketoacyl_synthase"/>
</dbReference>
<dbReference type="InterPro" id="IPR016039">
    <property type="entry name" value="Thiolase-like"/>
</dbReference>
<dbReference type="PANTHER" id="PTHR11712">
    <property type="entry name" value="POLYKETIDE SYNTHASE-RELATED"/>
    <property type="match status" value="1"/>
</dbReference>
<dbReference type="Gene3D" id="3.40.47.10">
    <property type="match status" value="2"/>
</dbReference>
<evidence type="ECO:0000256" key="1">
    <source>
        <dbReference type="ARBA" id="ARBA00008467"/>
    </source>
</evidence>
<reference evidence="7 8" key="1">
    <citation type="submission" date="2020-10" db="EMBL/GenBank/DDBJ databases">
        <title>Sequencing the genomes of 1000 actinobacteria strains.</title>
        <authorList>
            <person name="Klenk H.-P."/>
        </authorList>
    </citation>
    <scope>NUCLEOTIDE SEQUENCE [LARGE SCALE GENOMIC DNA]</scope>
    <source>
        <strain evidence="7 8">DSM 46744</strain>
    </source>
</reference>
<dbReference type="SUPFAM" id="SSF53901">
    <property type="entry name" value="Thiolase-like"/>
    <property type="match status" value="2"/>
</dbReference>
<feature type="region of interest" description="Disordered" evidence="5">
    <location>
        <begin position="1"/>
        <end position="20"/>
    </location>
</feature>
<dbReference type="EMBL" id="JADBDZ010000001">
    <property type="protein sequence ID" value="MBE1530516.1"/>
    <property type="molecule type" value="Genomic_DNA"/>
</dbReference>
<keyword evidence="2 4" id="KW-0808">Transferase</keyword>
<dbReference type="Proteomes" id="UP000627838">
    <property type="component" value="Unassembled WGS sequence"/>
</dbReference>
<dbReference type="CDD" id="cd00832">
    <property type="entry name" value="CLF"/>
    <property type="match status" value="1"/>
</dbReference>
<accession>A0ABR9JIY7</accession>
<sequence>MRSAATAGTAAAGTPGGGADPLADAPVVTGIGVVSPTGIGHEAHWAATLRADPAIGPLRRFDASSYPTRLGGEVPGFDTADRVPGRLIPQTDHWTHLALAATDLALADAGVVPADLPEYEMAVVTAGSSGGVEFGQREIQALWGKGPRHVGAYQSIAWFYAATTGQISIRHGMRGPCGVVVAEQAGALESFAQARRHLADGTRMVVAGGTDAPFSPYGLTCQLSSGRLSTRTDPARAYLPFDAAAAGYVPGEGGAILIVESAGSARARGAGPGYGRIAGYAATFDPPPGSGRPPTLARAIRTALAEAALDAADVDVVFADAAGVPALDEAEARALAEVFGPRGVPVTAPKSMTGRLYAGGAALDVATALLAMRDSVIPPTAGVTDVPDGYALDLVRGDPVPAALRGVLVLARGYGGFNAALVLRGTDDAPTGDPTTSDHTTSDHTTSETTSDHTTQGSQP</sequence>
<dbReference type="InterPro" id="IPR014031">
    <property type="entry name" value="Ketoacyl_synth_C"/>
</dbReference>
<dbReference type="PANTHER" id="PTHR11712:SF322">
    <property type="entry name" value="POLYKETIDE BETA-KETOACYL SYNTHASE 2-RELATED"/>
    <property type="match status" value="1"/>
</dbReference>
<feature type="domain" description="Ketosynthase family 3 (KS3)" evidence="6">
    <location>
        <begin position="23"/>
        <end position="425"/>
    </location>
</feature>
<keyword evidence="3 7" id="KW-0012">Acyltransferase</keyword>